<accession>A0AAI9UT44</accession>
<keyword evidence="2" id="KW-1133">Transmembrane helix</keyword>
<keyword evidence="2" id="KW-0472">Membrane</keyword>
<dbReference type="Proteomes" id="UP001239795">
    <property type="component" value="Unassembled WGS sequence"/>
</dbReference>
<organism evidence="3 4">
    <name type="scientific">Colletotrichum melonis</name>
    <dbReference type="NCBI Taxonomy" id="1209925"/>
    <lineage>
        <taxon>Eukaryota</taxon>
        <taxon>Fungi</taxon>
        <taxon>Dikarya</taxon>
        <taxon>Ascomycota</taxon>
        <taxon>Pezizomycotina</taxon>
        <taxon>Sordariomycetes</taxon>
        <taxon>Hypocreomycetidae</taxon>
        <taxon>Glomerellales</taxon>
        <taxon>Glomerellaceae</taxon>
        <taxon>Colletotrichum</taxon>
        <taxon>Colletotrichum acutatum species complex</taxon>
    </lineage>
</organism>
<dbReference type="AlphaFoldDB" id="A0AAI9UT44"/>
<protein>
    <submittedName>
        <fullName evidence="3">Uncharacterized protein</fullName>
    </submittedName>
</protein>
<feature type="compositionally biased region" description="Basic and acidic residues" evidence="1">
    <location>
        <begin position="1"/>
        <end position="12"/>
    </location>
</feature>
<keyword evidence="4" id="KW-1185">Reference proteome</keyword>
<evidence type="ECO:0000256" key="2">
    <source>
        <dbReference type="SAM" id="Phobius"/>
    </source>
</evidence>
<name>A0AAI9UT44_9PEZI</name>
<gene>
    <name evidence="3" type="ORF">CMEL01_13004</name>
</gene>
<dbReference type="EMBL" id="MLGG01000006">
    <property type="protein sequence ID" value="KAK1464243.1"/>
    <property type="molecule type" value="Genomic_DNA"/>
</dbReference>
<evidence type="ECO:0000313" key="3">
    <source>
        <dbReference type="EMBL" id="KAK1464243.1"/>
    </source>
</evidence>
<evidence type="ECO:0000313" key="4">
    <source>
        <dbReference type="Proteomes" id="UP001239795"/>
    </source>
</evidence>
<comment type="caution">
    <text evidence="3">The sequence shown here is derived from an EMBL/GenBank/DDBJ whole genome shotgun (WGS) entry which is preliminary data.</text>
</comment>
<reference evidence="3 4" key="1">
    <citation type="submission" date="2016-10" db="EMBL/GenBank/DDBJ databases">
        <title>The genome sequence of Colletotrichum fioriniae PJ7.</title>
        <authorList>
            <person name="Baroncelli R."/>
        </authorList>
    </citation>
    <scope>NUCLEOTIDE SEQUENCE [LARGE SCALE GENOMIC DNA]</scope>
    <source>
        <strain evidence="3">Col 31</strain>
    </source>
</reference>
<feature type="transmembrane region" description="Helical" evidence="2">
    <location>
        <begin position="310"/>
        <end position="332"/>
    </location>
</feature>
<proteinExistence type="predicted"/>
<feature type="compositionally biased region" description="Polar residues" evidence="1">
    <location>
        <begin position="35"/>
        <end position="47"/>
    </location>
</feature>
<feature type="region of interest" description="Disordered" evidence="1">
    <location>
        <begin position="1"/>
        <end position="55"/>
    </location>
</feature>
<evidence type="ECO:0000256" key="1">
    <source>
        <dbReference type="SAM" id="MobiDB-lite"/>
    </source>
</evidence>
<feature type="transmembrane region" description="Helical" evidence="2">
    <location>
        <begin position="352"/>
        <end position="371"/>
    </location>
</feature>
<sequence>MAANVDEVRSHGDVSINETRAVPTTDEQDDHDSIHGQSLNNGQQRQISLGKRAPTEPIPERTWKFYLDASWALYSYGNILSQQNQCIRSRRGHTKTQFEGRDVLSTSFEISCEGRFPYPAEFRQVAKLDGGHDVETGVAGPSAERLPEGTADLRTKGMIFNTRMFGISRTSFTASIARGLPVYVVLGIFRRGQPNPIERVMFCHQPKSLFRELSREILRLRGFWKTFLSLRHVKGFRLYKCNAKEGTHERVDLDNNGAADLQLLLHTYKQWRVPEHIALAWGDWMHQELNNDSHDVLNGKYSLEIVLGWSVARIAVVILIPVVLSLVIGLWFNSKDWTDLTTIQTAWSIASYIVTAGGFVAALLGIMSSLADK</sequence>
<keyword evidence="2" id="KW-0812">Transmembrane</keyword>